<accession>A0A9P5LFF6</accession>
<dbReference type="OrthoDB" id="3639251at2759"/>
<reference evidence="8" key="1">
    <citation type="submission" date="2020-03" db="EMBL/GenBank/DDBJ databases">
        <title>Draft Genome Sequence of Cylindrodendrum hubeiense.</title>
        <authorList>
            <person name="Buettner E."/>
            <person name="Kellner H."/>
        </authorList>
    </citation>
    <scope>NUCLEOTIDE SEQUENCE</scope>
    <source>
        <strain evidence="8">IHI 201604</strain>
    </source>
</reference>
<dbReference type="SUPFAM" id="SSF103473">
    <property type="entry name" value="MFS general substrate transporter"/>
    <property type="match status" value="1"/>
</dbReference>
<evidence type="ECO:0000256" key="4">
    <source>
        <dbReference type="ARBA" id="ARBA00022989"/>
    </source>
</evidence>
<feature type="transmembrane region" description="Helical" evidence="7">
    <location>
        <begin position="276"/>
        <end position="296"/>
    </location>
</feature>
<keyword evidence="6" id="KW-0325">Glycoprotein</keyword>
<proteinExistence type="predicted"/>
<dbReference type="PANTHER" id="PTHR43791">
    <property type="entry name" value="PERMEASE-RELATED"/>
    <property type="match status" value="1"/>
</dbReference>
<dbReference type="GO" id="GO:0016020">
    <property type="term" value="C:membrane"/>
    <property type="evidence" value="ECO:0007669"/>
    <property type="project" value="UniProtKB-SubCell"/>
</dbReference>
<comment type="caution">
    <text evidence="8">The sequence shown here is derived from an EMBL/GenBank/DDBJ whole genome shotgun (WGS) entry which is preliminary data.</text>
</comment>
<comment type="subcellular location">
    <subcellularLocation>
        <location evidence="1">Membrane</location>
        <topology evidence="1">Multi-pass membrane protein</topology>
    </subcellularLocation>
</comment>
<feature type="transmembrane region" description="Helical" evidence="7">
    <location>
        <begin position="397"/>
        <end position="417"/>
    </location>
</feature>
<dbReference type="InterPro" id="IPR036259">
    <property type="entry name" value="MFS_trans_sf"/>
</dbReference>
<evidence type="ECO:0000313" key="8">
    <source>
        <dbReference type="EMBL" id="KAF7556552.1"/>
    </source>
</evidence>
<name>A0A9P5LFF6_9HYPO</name>
<evidence type="ECO:0000256" key="5">
    <source>
        <dbReference type="ARBA" id="ARBA00023136"/>
    </source>
</evidence>
<dbReference type="Gene3D" id="1.20.1250.20">
    <property type="entry name" value="MFS general substrate transporter like domains"/>
    <property type="match status" value="2"/>
</dbReference>
<keyword evidence="4 7" id="KW-1133">Transmembrane helix</keyword>
<gene>
    <name evidence="8" type="ORF">G7Z17_g1348</name>
</gene>
<evidence type="ECO:0000256" key="1">
    <source>
        <dbReference type="ARBA" id="ARBA00004141"/>
    </source>
</evidence>
<dbReference type="Proteomes" id="UP000722485">
    <property type="component" value="Unassembled WGS sequence"/>
</dbReference>
<feature type="transmembrane region" description="Helical" evidence="7">
    <location>
        <begin position="152"/>
        <end position="173"/>
    </location>
</feature>
<dbReference type="EMBL" id="JAANBB010000011">
    <property type="protein sequence ID" value="KAF7556552.1"/>
    <property type="molecule type" value="Genomic_DNA"/>
</dbReference>
<feature type="transmembrane region" description="Helical" evidence="7">
    <location>
        <begin position="364"/>
        <end position="385"/>
    </location>
</feature>
<evidence type="ECO:0000313" key="9">
    <source>
        <dbReference type="Proteomes" id="UP000722485"/>
    </source>
</evidence>
<keyword evidence="3 7" id="KW-0812">Transmembrane</keyword>
<feature type="transmembrane region" description="Helical" evidence="7">
    <location>
        <begin position="240"/>
        <end position="264"/>
    </location>
</feature>
<evidence type="ECO:0000256" key="6">
    <source>
        <dbReference type="ARBA" id="ARBA00023180"/>
    </source>
</evidence>
<evidence type="ECO:0008006" key="10">
    <source>
        <dbReference type="Google" id="ProtNLM"/>
    </source>
</evidence>
<dbReference type="PANTHER" id="PTHR43791:SF43">
    <property type="entry name" value="MAJOR FACILITATOR SUPERFAMILY (MFS) PROFILE DOMAIN-CONTAINING PROTEIN"/>
    <property type="match status" value="1"/>
</dbReference>
<feature type="transmembrane region" description="Helical" evidence="7">
    <location>
        <begin position="95"/>
        <end position="115"/>
    </location>
</feature>
<keyword evidence="5 7" id="KW-0472">Membrane</keyword>
<sequence length="422" mass="47514">MSVSKAVALPDVANDSLNHEVKTTSRWRRIAGLFWDSFEGDPRDRKYVRKLDSFMFTTICLGYFIKYLDQTNISNAFVSGMREDLELYGNERNWLNIWFSLGVMVGSLPTMMFQLSWARPSYFIPACEIVWSALVMSMAAAKNIETLYALRFFIGLFEACAFPGYIALLGGWYGPKELTKRVAILLEIESIANLPHTTKAFYLSAEDRAYGIQRIEKVGQRPPVKLSYKVIKEVYSGWKIWAFVFPYVMLAACHTATSYFNLWLSAAGYSVVKVNVLPTGGNAVAIVVTIFWGILADRTGKRLILINSLVLLMILSNILLSVWNIPKAGLMFAYYLSYAGSATTPVLIAWGAELNASNPNLRQLLVATSNIVSYAWVLWVPLVLFPTYDAPKYKYGYQILVLFGGLAIVGTFLLSYLHKRDV</sequence>
<dbReference type="AlphaFoldDB" id="A0A9P5LFF6"/>
<dbReference type="InterPro" id="IPR011701">
    <property type="entry name" value="MFS"/>
</dbReference>
<evidence type="ECO:0000256" key="7">
    <source>
        <dbReference type="SAM" id="Phobius"/>
    </source>
</evidence>
<evidence type="ECO:0000256" key="2">
    <source>
        <dbReference type="ARBA" id="ARBA00022448"/>
    </source>
</evidence>
<keyword evidence="2" id="KW-0813">Transport</keyword>
<keyword evidence="9" id="KW-1185">Reference proteome</keyword>
<protein>
    <recommendedName>
        <fullName evidence="10">Major facilitator superfamily (MFS) profile domain-containing protein</fullName>
    </recommendedName>
</protein>
<feature type="transmembrane region" description="Helical" evidence="7">
    <location>
        <begin position="332"/>
        <end position="352"/>
    </location>
</feature>
<dbReference type="Pfam" id="PF07690">
    <property type="entry name" value="MFS_1"/>
    <property type="match status" value="1"/>
</dbReference>
<feature type="transmembrane region" description="Helical" evidence="7">
    <location>
        <begin position="303"/>
        <end position="326"/>
    </location>
</feature>
<evidence type="ECO:0000256" key="3">
    <source>
        <dbReference type="ARBA" id="ARBA00022692"/>
    </source>
</evidence>
<organism evidence="8 9">
    <name type="scientific">Cylindrodendrum hubeiense</name>
    <dbReference type="NCBI Taxonomy" id="595255"/>
    <lineage>
        <taxon>Eukaryota</taxon>
        <taxon>Fungi</taxon>
        <taxon>Dikarya</taxon>
        <taxon>Ascomycota</taxon>
        <taxon>Pezizomycotina</taxon>
        <taxon>Sordariomycetes</taxon>
        <taxon>Hypocreomycetidae</taxon>
        <taxon>Hypocreales</taxon>
        <taxon>Nectriaceae</taxon>
        <taxon>Cylindrodendrum</taxon>
    </lineage>
</organism>
<dbReference type="GO" id="GO:0022857">
    <property type="term" value="F:transmembrane transporter activity"/>
    <property type="evidence" value="ECO:0007669"/>
    <property type="project" value="InterPro"/>
</dbReference>